<accession>A0A2N3PK70</accession>
<dbReference type="Proteomes" id="UP000233350">
    <property type="component" value="Unassembled WGS sequence"/>
</dbReference>
<feature type="compositionally biased region" description="Polar residues" evidence="1">
    <location>
        <begin position="21"/>
        <end position="31"/>
    </location>
</feature>
<sequence>MNGELQGMSLAESLAKKGIEQEQTQEQNARQVSEAEDNVYPLSKEELEKSKDSIYYAEGLIDIFSQELQNED</sequence>
<comment type="caution">
    <text evidence="2">The sequence shown here is derived from an EMBL/GenBank/DDBJ whole genome shotgun (WGS) entry which is preliminary data.</text>
</comment>
<protein>
    <submittedName>
        <fullName evidence="2">Uncharacterized protein</fullName>
    </submittedName>
</protein>
<keyword evidence="3" id="KW-1185">Reference proteome</keyword>
<organism evidence="2 3">
    <name type="scientific">Helicobacter winghamensis</name>
    <dbReference type="NCBI Taxonomy" id="157268"/>
    <lineage>
        <taxon>Bacteria</taxon>
        <taxon>Pseudomonadati</taxon>
        <taxon>Campylobacterota</taxon>
        <taxon>Epsilonproteobacteria</taxon>
        <taxon>Campylobacterales</taxon>
        <taxon>Helicobacteraceae</taxon>
        <taxon>Helicobacter</taxon>
    </lineage>
</organism>
<gene>
    <name evidence="2" type="ORF">BCM31_01170</name>
</gene>
<feature type="region of interest" description="Disordered" evidence="1">
    <location>
        <begin position="1"/>
        <end position="37"/>
    </location>
</feature>
<dbReference type="EMBL" id="MBPK01000011">
    <property type="protein sequence ID" value="PKT81825.1"/>
    <property type="molecule type" value="Genomic_DNA"/>
</dbReference>
<dbReference type="AlphaFoldDB" id="A0A2N3PK70"/>
<evidence type="ECO:0000256" key="1">
    <source>
        <dbReference type="SAM" id="MobiDB-lite"/>
    </source>
</evidence>
<name>A0A2N3PK70_9HELI</name>
<dbReference type="RefSeq" id="WP_101312972.1">
    <property type="nucleotide sequence ID" value="NZ_CP063087.1"/>
</dbReference>
<dbReference type="GeneID" id="78824967"/>
<reference evidence="2 3" key="1">
    <citation type="submission" date="2016-07" db="EMBL/GenBank/DDBJ databases">
        <title>Detection of Helicobacter winghamensis from caecal content of red fox (Vulpes vulpes).</title>
        <authorList>
            <person name="Zanoni R.G."/>
            <person name="Florio D."/>
            <person name="Caffara M."/>
            <person name="Renzi M."/>
            <person name="Parisi A."/>
            <person name="Pasquali F."/>
            <person name="Manfreda G."/>
        </authorList>
    </citation>
    <scope>NUCLEOTIDE SEQUENCE [LARGE SCALE GENOMIC DNA]</scope>
    <source>
        <strain evidence="2 3">295_13</strain>
    </source>
</reference>
<evidence type="ECO:0000313" key="2">
    <source>
        <dbReference type="EMBL" id="PKT81825.1"/>
    </source>
</evidence>
<proteinExistence type="predicted"/>
<evidence type="ECO:0000313" key="3">
    <source>
        <dbReference type="Proteomes" id="UP000233350"/>
    </source>
</evidence>